<feature type="coiled-coil region" evidence="1">
    <location>
        <begin position="34"/>
        <end position="61"/>
    </location>
</feature>
<gene>
    <name evidence="2" type="ORF">FWK35_00016123</name>
</gene>
<protein>
    <submittedName>
        <fullName evidence="2">Uncharacterized protein</fullName>
    </submittedName>
</protein>
<name>A0A6G0YNG5_APHCR</name>
<proteinExistence type="predicted"/>
<comment type="caution">
    <text evidence="2">The sequence shown here is derived from an EMBL/GenBank/DDBJ whole genome shotgun (WGS) entry which is preliminary data.</text>
</comment>
<evidence type="ECO:0000313" key="3">
    <source>
        <dbReference type="Proteomes" id="UP000478052"/>
    </source>
</evidence>
<evidence type="ECO:0000256" key="1">
    <source>
        <dbReference type="SAM" id="Coils"/>
    </source>
</evidence>
<keyword evidence="3" id="KW-1185">Reference proteome</keyword>
<organism evidence="2 3">
    <name type="scientific">Aphis craccivora</name>
    <name type="common">Cowpea aphid</name>
    <dbReference type="NCBI Taxonomy" id="307492"/>
    <lineage>
        <taxon>Eukaryota</taxon>
        <taxon>Metazoa</taxon>
        <taxon>Ecdysozoa</taxon>
        <taxon>Arthropoda</taxon>
        <taxon>Hexapoda</taxon>
        <taxon>Insecta</taxon>
        <taxon>Pterygota</taxon>
        <taxon>Neoptera</taxon>
        <taxon>Paraneoptera</taxon>
        <taxon>Hemiptera</taxon>
        <taxon>Sternorrhyncha</taxon>
        <taxon>Aphidomorpha</taxon>
        <taxon>Aphidoidea</taxon>
        <taxon>Aphididae</taxon>
        <taxon>Aphidini</taxon>
        <taxon>Aphis</taxon>
        <taxon>Aphis</taxon>
    </lineage>
</organism>
<dbReference type="Proteomes" id="UP000478052">
    <property type="component" value="Unassembled WGS sequence"/>
</dbReference>
<dbReference type="AlphaFoldDB" id="A0A6G0YNG5"/>
<sequence>RVTLKKHLEQHDKFCSGLEAEQSAYETANIVHDVEIIEADLVNEENEYDSDESNISELASDLI</sequence>
<evidence type="ECO:0000313" key="2">
    <source>
        <dbReference type="EMBL" id="KAF0758896.1"/>
    </source>
</evidence>
<reference evidence="2 3" key="1">
    <citation type="submission" date="2019-08" db="EMBL/GenBank/DDBJ databases">
        <title>Whole genome of Aphis craccivora.</title>
        <authorList>
            <person name="Voronova N.V."/>
            <person name="Shulinski R.S."/>
            <person name="Bandarenka Y.V."/>
            <person name="Zhorov D.G."/>
            <person name="Warner D."/>
        </authorList>
    </citation>
    <scope>NUCLEOTIDE SEQUENCE [LARGE SCALE GENOMIC DNA]</scope>
    <source>
        <strain evidence="2">180601</strain>
        <tissue evidence="2">Whole Body</tissue>
    </source>
</reference>
<dbReference type="EMBL" id="VUJU01003166">
    <property type="protein sequence ID" value="KAF0758896.1"/>
    <property type="molecule type" value="Genomic_DNA"/>
</dbReference>
<feature type="non-terminal residue" evidence="2">
    <location>
        <position position="1"/>
    </location>
</feature>
<keyword evidence="1" id="KW-0175">Coiled coil</keyword>
<accession>A0A6G0YNG5</accession>